<gene>
    <name evidence="1" type="ORF">LCGC14_1481770</name>
</gene>
<dbReference type="EMBL" id="LAZR01010544">
    <property type="protein sequence ID" value="KKM66385.1"/>
    <property type="molecule type" value="Genomic_DNA"/>
</dbReference>
<dbReference type="AlphaFoldDB" id="A0A0F9LPW1"/>
<evidence type="ECO:0008006" key="2">
    <source>
        <dbReference type="Google" id="ProtNLM"/>
    </source>
</evidence>
<dbReference type="SUPFAM" id="SSF51161">
    <property type="entry name" value="Trimeric LpxA-like enzymes"/>
    <property type="match status" value="1"/>
</dbReference>
<sequence>GIFKAEIGDTDFEFWCMRTELKKIVLWLMRNWPLPWMDILAFKWFGIKMTLSSTLYDAWCDSEFITFGRRVLVGQGAAIFSSMVVGKYLIIKRVICGDYSLVGGHSTIAPGTIIGEDTFVSAISTTMYNQVLEPGWIYLGIPVIKFKPNKYAESSRKILIKRNVDDQQKFEVEHEVNVEEDKRDLI</sequence>
<feature type="non-terminal residue" evidence="1">
    <location>
        <position position="1"/>
    </location>
</feature>
<organism evidence="1">
    <name type="scientific">marine sediment metagenome</name>
    <dbReference type="NCBI Taxonomy" id="412755"/>
    <lineage>
        <taxon>unclassified sequences</taxon>
        <taxon>metagenomes</taxon>
        <taxon>ecological metagenomes</taxon>
    </lineage>
</organism>
<accession>A0A0F9LPW1</accession>
<evidence type="ECO:0000313" key="1">
    <source>
        <dbReference type="EMBL" id="KKM66385.1"/>
    </source>
</evidence>
<comment type="caution">
    <text evidence="1">The sequence shown here is derived from an EMBL/GenBank/DDBJ whole genome shotgun (WGS) entry which is preliminary data.</text>
</comment>
<proteinExistence type="predicted"/>
<reference evidence="1" key="1">
    <citation type="journal article" date="2015" name="Nature">
        <title>Complex archaea that bridge the gap between prokaryotes and eukaryotes.</title>
        <authorList>
            <person name="Spang A."/>
            <person name="Saw J.H."/>
            <person name="Jorgensen S.L."/>
            <person name="Zaremba-Niedzwiedzka K."/>
            <person name="Martijn J."/>
            <person name="Lind A.E."/>
            <person name="van Eijk R."/>
            <person name="Schleper C."/>
            <person name="Guy L."/>
            <person name="Ettema T.J."/>
        </authorList>
    </citation>
    <scope>NUCLEOTIDE SEQUENCE</scope>
</reference>
<dbReference type="Gene3D" id="2.160.10.10">
    <property type="entry name" value="Hexapeptide repeat proteins"/>
    <property type="match status" value="1"/>
</dbReference>
<dbReference type="InterPro" id="IPR011004">
    <property type="entry name" value="Trimer_LpxA-like_sf"/>
</dbReference>
<name>A0A0F9LPW1_9ZZZZ</name>
<protein>
    <recommendedName>
        <fullName evidence="2">Acetyltransferase</fullName>
    </recommendedName>
</protein>